<dbReference type="AlphaFoldDB" id="A0AAN9E0R5"/>
<organism evidence="1 2">
    <name type="scientific">Crotalaria pallida</name>
    <name type="common">Smooth rattlebox</name>
    <name type="synonym">Crotalaria striata</name>
    <dbReference type="NCBI Taxonomy" id="3830"/>
    <lineage>
        <taxon>Eukaryota</taxon>
        <taxon>Viridiplantae</taxon>
        <taxon>Streptophyta</taxon>
        <taxon>Embryophyta</taxon>
        <taxon>Tracheophyta</taxon>
        <taxon>Spermatophyta</taxon>
        <taxon>Magnoliopsida</taxon>
        <taxon>eudicotyledons</taxon>
        <taxon>Gunneridae</taxon>
        <taxon>Pentapetalae</taxon>
        <taxon>rosids</taxon>
        <taxon>fabids</taxon>
        <taxon>Fabales</taxon>
        <taxon>Fabaceae</taxon>
        <taxon>Papilionoideae</taxon>
        <taxon>50 kb inversion clade</taxon>
        <taxon>genistoids sensu lato</taxon>
        <taxon>core genistoids</taxon>
        <taxon>Crotalarieae</taxon>
        <taxon>Crotalaria</taxon>
    </lineage>
</organism>
<evidence type="ECO:0000313" key="1">
    <source>
        <dbReference type="EMBL" id="KAK7244119.1"/>
    </source>
</evidence>
<name>A0AAN9E0R5_CROPI</name>
<reference evidence="1 2" key="1">
    <citation type="submission" date="2024-01" db="EMBL/GenBank/DDBJ databases">
        <title>The genomes of 5 underutilized Papilionoideae crops provide insights into root nodulation and disease resistanc.</title>
        <authorList>
            <person name="Yuan L."/>
        </authorList>
    </citation>
    <scope>NUCLEOTIDE SEQUENCE [LARGE SCALE GENOMIC DNA]</scope>
    <source>
        <strain evidence="1">ZHUSHIDOU_FW_LH</strain>
        <tissue evidence="1">Leaf</tissue>
    </source>
</reference>
<dbReference type="Proteomes" id="UP001372338">
    <property type="component" value="Unassembled WGS sequence"/>
</dbReference>
<gene>
    <name evidence="1" type="ORF">RIF29_38937</name>
</gene>
<sequence>MSGRVESKVDKMENMVAKMVVAEVATGVVENGGGGGGDNTICNGSLPSGHHVIGFNIYKLSILSSSPVVLTNLKLILFLCS</sequence>
<accession>A0AAN9E0R5</accession>
<dbReference type="EMBL" id="JAYWIO010000008">
    <property type="protein sequence ID" value="KAK7244119.1"/>
    <property type="molecule type" value="Genomic_DNA"/>
</dbReference>
<protein>
    <submittedName>
        <fullName evidence="1">Uncharacterized protein</fullName>
    </submittedName>
</protein>
<evidence type="ECO:0000313" key="2">
    <source>
        <dbReference type="Proteomes" id="UP001372338"/>
    </source>
</evidence>
<proteinExistence type="predicted"/>
<comment type="caution">
    <text evidence="1">The sequence shown here is derived from an EMBL/GenBank/DDBJ whole genome shotgun (WGS) entry which is preliminary data.</text>
</comment>
<keyword evidence="2" id="KW-1185">Reference proteome</keyword>